<dbReference type="HOGENOM" id="CLU_123750_0_0_5"/>
<dbReference type="RefSeq" id="WP_011995203.1">
    <property type="nucleotide sequence ID" value="NC_009719.1"/>
</dbReference>
<gene>
    <name evidence="2" type="ordered locus">Plav_0289</name>
</gene>
<organism evidence="2 3">
    <name type="scientific">Parvibaculum lavamentivorans (strain DS-1 / DSM 13023 / NCIMB 13966)</name>
    <dbReference type="NCBI Taxonomy" id="402881"/>
    <lineage>
        <taxon>Bacteria</taxon>
        <taxon>Pseudomonadati</taxon>
        <taxon>Pseudomonadota</taxon>
        <taxon>Alphaproteobacteria</taxon>
        <taxon>Hyphomicrobiales</taxon>
        <taxon>Parvibaculaceae</taxon>
        <taxon>Parvibaculum</taxon>
    </lineage>
</organism>
<dbReference type="Pfam" id="PF11233">
    <property type="entry name" value="DUF3035"/>
    <property type="match status" value="1"/>
</dbReference>
<evidence type="ECO:0000313" key="3">
    <source>
        <dbReference type="Proteomes" id="UP000006377"/>
    </source>
</evidence>
<dbReference type="STRING" id="402881.Plav_0289"/>
<dbReference type="eggNOG" id="ENOG5030N9J">
    <property type="taxonomic scope" value="Bacteria"/>
</dbReference>
<feature type="region of interest" description="Disordered" evidence="1">
    <location>
        <begin position="153"/>
        <end position="200"/>
    </location>
</feature>
<protein>
    <recommendedName>
        <fullName evidence="4">DUF3035 domain-containing protein</fullName>
    </recommendedName>
</protein>
<evidence type="ECO:0008006" key="4">
    <source>
        <dbReference type="Google" id="ProtNLM"/>
    </source>
</evidence>
<evidence type="ECO:0000313" key="2">
    <source>
        <dbReference type="EMBL" id="ABS61912.1"/>
    </source>
</evidence>
<sequence length="200" mass="21248">MNIEANISRVAGWGAKAGLFAALSVSLAACGGESLRDTLGYGKSAPDEFAIVTKAPLVIPPDYSLRPPQPGAPRPQEMEIQPSIGAQRALMGDASVASSGSSTLSAGEQALLSQSGGAEADPRIRQVVNAETRSLVEEDKTFVDNVIFWKQPGTPPDERLVNPTEETQRIQQNEAEGKPVTEGETPTVKQKKEGWFSGIF</sequence>
<keyword evidence="3" id="KW-1185">Reference proteome</keyword>
<accession>A7HPS9</accession>
<dbReference type="EMBL" id="CP000774">
    <property type="protein sequence ID" value="ABS61912.1"/>
    <property type="molecule type" value="Genomic_DNA"/>
</dbReference>
<name>A7HPS9_PARL1</name>
<reference evidence="2 3" key="1">
    <citation type="journal article" date="2011" name="Stand. Genomic Sci.">
        <title>Complete genome sequence of Parvibaculum lavamentivorans type strain (DS-1(T)).</title>
        <authorList>
            <person name="Schleheck D."/>
            <person name="Weiss M."/>
            <person name="Pitluck S."/>
            <person name="Bruce D."/>
            <person name="Land M.L."/>
            <person name="Han S."/>
            <person name="Saunders E."/>
            <person name="Tapia R."/>
            <person name="Detter C."/>
            <person name="Brettin T."/>
            <person name="Han J."/>
            <person name="Woyke T."/>
            <person name="Goodwin L."/>
            <person name="Pennacchio L."/>
            <person name="Nolan M."/>
            <person name="Cook A.M."/>
            <person name="Kjelleberg S."/>
            <person name="Thomas T."/>
        </authorList>
    </citation>
    <scope>NUCLEOTIDE SEQUENCE [LARGE SCALE GENOMIC DNA]</scope>
    <source>
        <strain evidence="3">DS-1 / DSM 13023 / NCIMB 13966</strain>
    </source>
</reference>
<evidence type="ECO:0000256" key="1">
    <source>
        <dbReference type="SAM" id="MobiDB-lite"/>
    </source>
</evidence>
<proteinExistence type="predicted"/>
<dbReference type="KEGG" id="pla:Plav_0289"/>
<dbReference type="Proteomes" id="UP000006377">
    <property type="component" value="Chromosome"/>
</dbReference>
<dbReference type="InterPro" id="IPR021395">
    <property type="entry name" value="DUF3035"/>
</dbReference>
<dbReference type="AlphaFoldDB" id="A7HPS9"/>